<gene>
    <name evidence="2" type="ORF">MAR_032151</name>
</gene>
<accession>A0ABY7F5U9</accession>
<dbReference type="InterPro" id="IPR036880">
    <property type="entry name" value="Kunitz_BPTI_sf"/>
</dbReference>
<proteinExistence type="predicted"/>
<organism evidence="2 3">
    <name type="scientific">Mya arenaria</name>
    <name type="common">Soft-shell clam</name>
    <dbReference type="NCBI Taxonomy" id="6604"/>
    <lineage>
        <taxon>Eukaryota</taxon>
        <taxon>Metazoa</taxon>
        <taxon>Spiralia</taxon>
        <taxon>Lophotrochozoa</taxon>
        <taxon>Mollusca</taxon>
        <taxon>Bivalvia</taxon>
        <taxon>Autobranchia</taxon>
        <taxon>Heteroconchia</taxon>
        <taxon>Euheterodonta</taxon>
        <taxon>Imparidentia</taxon>
        <taxon>Neoheterodontei</taxon>
        <taxon>Myida</taxon>
        <taxon>Myoidea</taxon>
        <taxon>Myidae</taxon>
        <taxon>Mya</taxon>
    </lineage>
</organism>
<name>A0ABY7F5U9_MYAAR</name>
<dbReference type="Proteomes" id="UP001164746">
    <property type="component" value="Chromosome 10"/>
</dbReference>
<sequence>MHISLTLMILVAVFGSLHVNGKTSDDGKGMKKKCFADLKIRNKCPKNINARRMFFYNSTSYQCEESSQCLCGKNSFKTDTKCESQCVGLVGNGNVSEECTDYSSCSVTCGQCILTRNCTPGPDNSSSCSGMETQIVELPPCATVLFRLNAGGARTDIYNGWVSGDGTTSNTSCINTACPQNYRYAYLGYWTSLLPETVSITLLKNGNVVQFITFDGIGSTITDWFTEARVIATSWSTLGDGSSFYFGPGDSPFKVDLADVCLNPQTTYLRVFEVDNSACTFQLPADKPVIVYHPLSCKAPVDNTPETMAFADTMVITFKH</sequence>
<evidence type="ECO:0000313" key="3">
    <source>
        <dbReference type="Proteomes" id="UP001164746"/>
    </source>
</evidence>
<keyword evidence="1" id="KW-0732">Signal</keyword>
<feature type="chain" id="PRO_5046329939" evidence="1">
    <location>
        <begin position="22"/>
        <end position="320"/>
    </location>
</feature>
<evidence type="ECO:0000313" key="2">
    <source>
        <dbReference type="EMBL" id="WAR17557.1"/>
    </source>
</evidence>
<keyword evidence="3" id="KW-1185">Reference proteome</keyword>
<dbReference type="Gene3D" id="4.10.410.10">
    <property type="entry name" value="Pancreatic trypsin inhibitor Kunitz domain"/>
    <property type="match status" value="1"/>
</dbReference>
<protein>
    <submittedName>
        <fullName evidence="2">Uncharacterized protein</fullName>
    </submittedName>
</protein>
<evidence type="ECO:0000256" key="1">
    <source>
        <dbReference type="SAM" id="SignalP"/>
    </source>
</evidence>
<dbReference type="SUPFAM" id="SSF57362">
    <property type="entry name" value="BPTI-like"/>
    <property type="match status" value="1"/>
</dbReference>
<feature type="signal peptide" evidence="1">
    <location>
        <begin position="1"/>
        <end position="21"/>
    </location>
</feature>
<reference evidence="2" key="1">
    <citation type="submission" date="2022-11" db="EMBL/GenBank/DDBJ databases">
        <title>Centuries of genome instability and evolution in soft-shell clam transmissible cancer (bioRxiv).</title>
        <authorList>
            <person name="Hart S.F.M."/>
            <person name="Yonemitsu M.A."/>
            <person name="Giersch R.M."/>
            <person name="Beal B.F."/>
            <person name="Arriagada G."/>
            <person name="Davis B.W."/>
            <person name="Ostrander E.A."/>
            <person name="Goff S.P."/>
            <person name="Metzger M.J."/>
        </authorList>
    </citation>
    <scope>NUCLEOTIDE SEQUENCE</scope>
    <source>
        <strain evidence="2">MELC-2E11</strain>
        <tissue evidence="2">Siphon/mantle</tissue>
    </source>
</reference>
<dbReference type="EMBL" id="CP111021">
    <property type="protein sequence ID" value="WAR17557.1"/>
    <property type="molecule type" value="Genomic_DNA"/>
</dbReference>